<protein>
    <submittedName>
        <fullName evidence="2">Uncharacterized protein</fullName>
    </submittedName>
</protein>
<reference evidence="2" key="2">
    <citation type="journal article" date="2015" name="Fish Shellfish Immunol.">
        <title>Early steps in the European eel (Anguilla anguilla)-Vibrio vulnificus interaction in the gills: Role of the RtxA13 toxin.</title>
        <authorList>
            <person name="Callol A."/>
            <person name="Pajuelo D."/>
            <person name="Ebbesson L."/>
            <person name="Teles M."/>
            <person name="MacKenzie S."/>
            <person name="Amaro C."/>
        </authorList>
    </citation>
    <scope>NUCLEOTIDE SEQUENCE</scope>
</reference>
<evidence type="ECO:0000256" key="1">
    <source>
        <dbReference type="SAM" id="SignalP"/>
    </source>
</evidence>
<dbReference type="AlphaFoldDB" id="A0A0E9SFT3"/>
<accession>A0A0E9SFT3</accession>
<dbReference type="EMBL" id="GBXM01069229">
    <property type="protein sequence ID" value="JAH39348.1"/>
    <property type="molecule type" value="Transcribed_RNA"/>
</dbReference>
<evidence type="ECO:0000313" key="2">
    <source>
        <dbReference type="EMBL" id="JAH39348.1"/>
    </source>
</evidence>
<name>A0A0E9SFT3_ANGAN</name>
<feature type="chain" id="PRO_5002432151" evidence="1">
    <location>
        <begin position="27"/>
        <end position="80"/>
    </location>
</feature>
<sequence>MFSMMKRSPLMFFSCIIMGLSQWCWSFRRRIAGSGGSGLQKPFEEMDQICGEEQIQGVRSKTFPENLVSVERHPVGNGNH</sequence>
<proteinExistence type="predicted"/>
<organism evidence="2">
    <name type="scientific">Anguilla anguilla</name>
    <name type="common">European freshwater eel</name>
    <name type="synonym">Muraena anguilla</name>
    <dbReference type="NCBI Taxonomy" id="7936"/>
    <lineage>
        <taxon>Eukaryota</taxon>
        <taxon>Metazoa</taxon>
        <taxon>Chordata</taxon>
        <taxon>Craniata</taxon>
        <taxon>Vertebrata</taxon>
        <taxon>Euteleostomi</taxon>
        <taxon>Actinopterygii</taxon>
        <taxon>Neopterygii</taxon>
        <taxon>Teleostei</taxon>
        <taxon>Anguilliformes</taxon>
        <taxon>Anguillidae</taxon>
        <taxon>Anguilla</taxon>
    </lineage>
</organism>
<keyword evidence="1" id="KW-0732">Signal</keyword>
<feature type="signal peptide" evidence="1">
    <location>
        <begin position="1"/>
        <end position="26"/>
    </location>
</feature>
<reference evidence="2" key="1">
    <citation type="submission" date="2014-11" db="EMBL/GenBank/DDBJ databases">
        <authorList>
            <person name="Amaro Gonzalez C."/>
        </authorList>
    </citation>
    <scope>NUCLEOTIDE SEQUENCE</scope>
</reference>